<gene>
    <name evidence="2" type="ORF">D9Q98_009221</name>
</gene>
<keyword evidence="1" id="KW-0472">Membrane</keyword>
<dbReference type="EMBL" id="SIDB01000007">
    <property type="protein sequence ID" value="KAI3430810.1"/>
    <property type="molecule type" value="Genomic_DNA"/>
</dbReference>
<keyword evidence="1" id="KW-1133">Transmembrane helix</keyword>
<evidence type="ECO:0000313" key="2">
    <source>
        <dbReference type="EMBL" id="KAI3430810.1"/>
    </source>
</evidence>
<reference evidence="2" key="1">
    <citation type="journal article" date="2019" name="Plant J.">
        <title>Chlorella vulgaris genome assembly and annotation reveals the molecular basis for metabolic acclimation to high light conditions.</title>
        <authorList>
            <person name="Cecchin M."/>
            <person name="Marcolungo L."/>
            <person name="Rossato M."/>
            <person name="Girolomoni L."/>
            <person name="Cosentino E."/>
            <person name="Cuine S."/>
            <person name="Li-Beisson Y."/>
            <person name="Delledonne M."/>
            <person name="Ballottari M."/>
        </authorList>
    </citation>
    <scope>NUCLEOTIDE SEQUENCE</scope>
    <source>
        <strain evidence="2">211/11P</strain>
    </source>
</reference>
<dbReference type="Proteomes" id="UP001055712">
    <property type="component" value="Unassembled WGS sequence"/>
</dbReference>
<organism evidence="2 3">
    <name type="scientific">Chlorella vulgaris</name>
    <name type="common">Green alga</name>
    <dbReference type="NCBI Taxonomy" id="3077"/>
    <lineage>
        <taxon>Eukaryota</taxon>
        <taxon>Viridiplantae</taxon>
        <taxon>Chlorophyta</taxon>
        <taxon>core chlorophytes</taxon>
        <taxon>Trebouxiophyceae</taxon>
        <taxon>Chlorellales</taxon>
        <taxon>Chlorellaceae</taxon>
        <taxon>Chlorella clade</taxon>
        <taxon>Chlorella</taxon>
    </lineage>
</organism>
<name>A0A9D4YWX3_CHLVU</name>
<keyword evidence="1" id="KW-0812">Transmembrane</keyword>
<dbReference type="AlphaFoldDB" id="A0A9D4YWX3"/>
<comment type="caution">
    <text evidence="2">The sequence shown here is derived from an EMBL/GenBank/DDBJ whole genome shotgun (WGS) entry which is preliminary data.</text>
</comment>
<evidence type="ECO:0000313" key="3">
    <source>
        <dbReference type="Proteomes" id="UP001055712"/>
    </source>
</evidence>
<evidence type="ECO:0000256" key="1">
    <source>
        <dbReference type="SAM" id="Phobius"/>
    </source>
</evidence>
<proteinExistence type="predicted"/>
<keyword evidence="3" id="KW-1185">Reference proteome</keyword>
<protein>
    <submittedName>
        <fullName evidence="2">Uncharacterized protein</fullName>
    </submittedName>
</protein>
<sequence length="158" mass="16272">MPSPRPSSALSRRSSSQLGLPHTAVSSSAAVWTSLVITGILLWICAGACWILRPDDVLTAIVAPKMRAESATTRIEPVVRQELRRALEARSGGGTAAADGQLALEEEASLIAAASGAEPVATEVTIIMALKHRKGASKRGNLLSDAAISAALALGHTA</sequence>
<feature type="transmembrane region" description="Helical" evidence="1">
    <location>
        <begin position="29"/>
        <end position="52"/>
    </location>
</feature>
<accession>A0A9D4YWX3</accession>
<reference evidence="2" key="2">
    <citation type="submission" date="2020-11" db="EMBL/GenBank/DDBJ databases">
        <authorList>
            <person name="Cecchin M."/>
            <person name="Marcolungo L."/>
            <person name="Rossato M."/>
            <person name="Girolomoni L."/>
            <person name="Cosentino E."/>
            <person name="Cuine S."/>
            <person name="Li-Beisson Y."/>
            <person name="Delledonne M."/>
            <person name="Ballottari M."/>
        </authorList>
    </citation>
    <scope>NUCLEOTIDE SEQUENCE</scope>
    <source>
        <strain evidence="2">211/11P</strain>
        <tissue evidence="2">Whole cell</tissue>
    </source>
</reference>